<gene>
    <name evidence="3" type="ORF">KSZ_65570</name>
</gene>
<dbReference type="InterPro" id="IPR038721">
    <property type="entry name" value="IS701-like_DDE_dom"/>
</dbReference>
<dbReference type="Pfam" id="PF13546">
    <property type="entry name" value="DDE_5"/>
    <property type="match status" value="1"/>
</dbReference>
<feature type="domain" description="Transposase IS701-like DDE" evidence="2">
    <location>
        <begin position="18"/>
        <end position="246"/>
    </location>
</feature>
<keyword evidence="4" id="KW-1185">Reference proteome</keyword>
<evidence type="ECO:0000259" key="2">
    <source>
        <dbReference type="Pfam" id="PF13546"/>
    </source>
</evidence>
<evidence type="ECO:0000313" key="3">
    <source>
        <dbReference type="EMBL" id="GHO88551.1"/>
    </source>
</evidence>
<protein>
    <recommendedName>
        <fullName evidence="2">Transposase IS701-like DDE domain-containing protein</fullName>
    </recommendedName>
</protein>
<proteinExistence type="predicted"/>
<feature type="region of interest" description="Disordered" evidence="1">
    <location>
        <begin position="396"/>
        <end position="434"/>
    </location>
</feature>
<feature type="compositionally biased region" description="Pro residues" evidence="1">
    <location>
        <begin position="407"/>
        <end position="419"/>
    </location>
</feature>
<dbReference type="EMBL" id="BNJJ01000025">
    <property type="protein sequence ID" value="GHO88551.1"/>
    <property type="molecule type" value="Genomic_DNA"/>
</dbReference>
<accession>A0ABQ3VS55</accession>
<evidence type="ECO:0000256" key="1">
    <source>
        <dbReference type="SAM" id="MobiDB-lite"/>
    </source>
</evidence>
<dbReference type="Gene3D" id="3.90.350.10">
    <property type="entry name" value="Transposase Inhibitor Protein From Tn5, Chain A, domain 1"/>
    <property type="match status" value="1"/>
</dbReference>
<organism evidence="3 4">
    <name type="scientific">Dictyobacter formicarum</name>
    <dbReference type="NCBI Taxonomy" id="2778368"/>
    <lineage>
        <taxon>Bacteria</taxon>
        <taxon>Bacillati</taxon>
        <taxon>Chloroflexota</taxon>
        <taxon>Ktedonobacteria</taxon>
        <taxon>Ktedonobacterales</taxon>
        <taxon>Dictyobacteraceae</taxon>
        <taxon>Dictyobacter</taxon>
    </lineage>
</organism>
<dbReference type="SUPFAM" id="SSF53098">
    <property type="entry name" value="Ribonuclease H-like"/>
    <property type="match status" value="1"/>
</dbReference>
<sequence>MHFNTLKQFRQHAYGCFERGADSLFNTCDALLSEPHARSLVELSLSPCFERRWPSLYQALEHGQINEHVLRAMTLEAVLQELDDQEPLWIGVDASSIGRPEAETSADRGIIYVPNLPRVTKPVSAGWQFSTVMLLPEQPSSWVAILDQRRISTSQTAIEVAIAQLQELLPLITRPVVVLADRWYASAEFLRACQQLGCRVLIRLKRNRKLYRAPVRTHARGRMPLDGPVLQGSRPETLSGENASYQDHDRAGKLISVTRWDGLHVRQARDLSLSVVRLIREGAKDSKRDPRESWFVMLGPDIALSDISSVYARRFSQEHGYRFMKQDLLWAQAHVRTPEQFERWSLLVALAFNQLWLARSLGQACFRPWESHQRPITPRQVRRVMPTILQQLGTPTRVCQRRGKSPGRPPGFRPRPAPRYPVVLKSKPKATSKG</sequence>
<comment type="caution">
    <text evidence="3">The sequence shown here is derived from an EMBL/GenBank/DDBJ whole genome shotgun (WGS) entry which is preliminary data.</text>
</comment>
<evidence type="ECO:0000313" key="4">
    <source>
        <dbReference type="Proteomes" id="UP000635565"/>
    </source>
</evidence>
<dbReference type="RefSeq" id="WP_201366131.1">
    <property type="nucleotide sequence ID" value="NZ_BNJJ01000025.1"/>
</dbReference>
<dbReference type="NCBIfam" id="NF041680">
    <property type="entry name" value="transp_NF041680"/>
    <property type="match status" value="1"/>
</dbReference>
<dbReference type="Proteomes" id="UP000635565">
    <property type="component" value="Unassembled WGS sequence"/>
</dbReference>
<reference evidence="3 4" key="1">
    <citation type="journal article" date="2021" name="Int. J. Syst. Evol. Microbiol.">
        <title>Reticulibacter mediterranei gen. nov., sp. nov., within the new family Reticulibacteraceae fam. nov., and Ktedonospora formicarum gen. nov., sp. nov., Ktedonobacter robiniae sp. nov., Dictyobacter formicarum sp. nov. and Dictyobacter arantiisoli sp. nov., belonging to the class Ktedonobacteria.</title>
        <authorList>
            <person name="Yabe S."/>
            <person name="Zheng Y."/>
            <person name="Wang C.M."/>
            <person name="Sakai Y."/>
            <person name="Abe K."/>
            <person name="Yokota A."/>
            <person name="Donadio S."/>
            <person name="Cavaletti L."/>
            <person name="Monciardini P."/>
        </authorList>
    </citation>
    <scope>NUCLEOTIDE SEQUENCE [LARGE SCALE GENOMIC DNA]</scope>
    <source>
        <strain evidence="3 4">SOSP1-9</strain>
    </source>
</reference>
<dbReference type="InterPro" id="IPR012337">
    <property type="entry name" value="RNaseH-like_sf"/>
</dbReference>
<name>A0ABQ3VS55_9CHLR</name>